<name>A0A1U6GTD8_9SPHN</name>
<organism evidence="1 2">
    <name type="scientific">Novosphingobium mathurense</name>
    <dbReference type="NCBI Taxonomy" id="428990"/>
    <lineage>
        <taxon>Bacteria</taxon>
        <taxon>Pseudomonadati</taxon>
        <taxon>Pseudomonadota</taxon>
        <taxon>Alphaproteobacteria</taxon>
        <taxon>Sphingomonadales</taxon>
        <taxon>Sphingomonadaceae</taxon>
        <taxon>Novosphingobium</taxon>
    </lineage>
</organism>
<evidence type="ECO:0000313" key="1">
    <source>
        <dbReference type="EMBL" id="SLJ86782.1"/>
    </source>
</evidence>
<dbReference type="AlphaFoldDB" id="A0A1U6GTD8"/>
<protein>
    <recommendedName>
        <fullName evidence="3">DUF4136 domain-containing protein</fullName>
    </recommendedName>
</protein>
<sequence length="202" mass="20649">MRRTLQALGGAAVLATSLFLTGCVAPVGPVEVTRFHATGAIPLGRGTIAVEPAEGQENGMEFGTFSGAVLRELTRAGYSATLPGAGPSQQVALLSVERHTLAPVRNGSPVSVGVGGSTGSYGSGVGVGLGIDLSGPPPAQVETQMRVMIRERDSGRTIWEGRAQFTVSSKSPLAQTSLGAAKMAEALFKDFPGQSGETILVK</sequence>
<dbReference type="PROSITE" id="PS51257">
    <property type="entry name" value="PROKAR_LIPOPROTEIN"/>
    <property type="match status" value="1"/>
</dbReference>
<proteinExistence type="predicted"/>
<dbReference type="STRING" id="428990.SAMN06295987_101366"/>
<gene>
    <name evidence="1" type="ORF">SAMN06295987_101366</name>
</gene>
<dbReference type="RefSeq" id="WP_079729295.1">
    <property type="nucleotide sequence ID" value="NZ_FVZE01000001.1"/>
</dbReference>
<evidence type="ECO:0000313" key="2">
    <source>
        <dbReference type="Proteomes" id="UP000190989"/>
    </source>
</evidence>
<reference evidence="2" key="1">
    <citation type="submission" date="2017-02" db="EMBL/GenBank/DDBJ databases">
        <authorList>
            <person name="Varghese N."/>
            <person name="Submissions S."/>
        </authorList>
    </citation>
    <scope>NUCLEOTIDE SEQUENCE [LARGE SCALE GENOMIC DNA]</scope>
    <source>
        <strain evidence="2">SM117</strain>
    </source>
</reference>
<dbReference type="Proteomes" id="UP000190989">
    <property type="component" value="Unassembled WGS sequence"/>
</dbReference>
<evidence type="ECO:0008006" key="3">
    <source>
        <dbReference type="Google" id="ProtNLM"/>
    </source>
</evidence>
<keyword evidence="2" id="KW-1185">Reference proteome</keyword>
<accession>A0A1U6GTD8</accession>
<dbReference type="EMBL" id="FVZE01000001">
    <property type="protein sequence ID" value="SLJ86782.1"/>
    <property type="molecule type" value="Genomic_DNA"/>
</dbReference>